<keyword evidence="1" id="KW-0808">Transferase</keyword>
<name>A0A154L361_9PROT</name>
<accession>A0A154L361</accession>
<dbReference type="Proteomes" id="UP000076335">
    <property type="component" value="Unassembled WGS sequence"/>
</dbReference>
<dbReference type="CDD" id="cd04301">
    <property type="entry name" value="NAT_SF"/>
    <property type="match status" value="1"/>
</dbReference>
<sequence>MNMSFKPAARPLAQSNTDRPTPPMDLRRASRNDADVMAKLINIAGEGLPVYLWQNMIEGDETVWDVGHRRARRDEGGFSYRNTTLAFGEHQVMGALIDYAQPDTFDPVDPAEIPAMFVPLLELESLAPESWYINVLAVFPPFRNRGVGSELIRAAERNAINAGKQAISIIASDGNPGAIRLYERHGYTQCAKRTMVKEGWENPGENWILLIKQF</sequence>
<reference evidence="5 6" key="1">
    <citation type="submission" date="2015-12" db="EMBL/GenBank/DDBJ databases">
        <title>Genome sequence of Thalassospira lucentensis MCCC 1A02072.</title>
        <authorList>
            <person name="Lu L."/>
            <person name="Lai Q."/>
            <person name="Shao Z."/>
            <person name="Qian P."/>
        </authorList>
    </citation>
    <scope>NUCLEOTIDE SEQUENCE [LARGE SCALE GENOMIC DNA]</scope>
    <source>
        <strain evidence="5 6">MCCC 1A02072</strain>
    </source>
</reference>
<dbReference type="Pfam" id="PF00583">
    <property type="entry name" value="Acetyltransf_1"/>
    <property type="match status" value="1"/>
</dbReference>
<dbReference type="InterPro" id="IPR050832">
    <property type="entry name" value="Bact_Acetyltransf"/>
</dbReference>
<dbReference type="EMBL" id="LPVY01000020">
    <property type="protein sequence ID" value="KZB62888.1"/>
    <property type="molecule type" value="Genomic_DNA"/>
</dbReference>
<dbReference type="InterPro" id="IPR000182">
    <property type="entry name" value="GNAT_dom"/>
</dbReference>
<feature type="domain" description="N-acetyltransferase" evidence="4">
    <location>
        <begin position="24"/>
        <end position="214"/>
    </location>
</feature>
<evidence type="ECO:0000313" key="5">
    <source>
        <dbReference type="EMBL" id="KZB62888.1"/>
    </source>
</evidence>
<dbReference type="OrthoDB" id="9788924at2"/>
<proteinExistence type="predicted"/>
<dbReference type="GO" id="GO:0016747">
    <property type="term" value="F:acyltransferase activity, transferring groups other than amino-acyl groups"/>
    <property type="evidence" value="ECO:0007669"/>
    <property type="project" value="InterPro"/>
</dbReference>
<evidence type="ECO:0000259" key="4">
    <source>
        <dbReference type="PROSITE" id="PS51186"/>
    </source>
</evidence>
<dbReference type="SUPFAM" id="SSF55729">
    <property type="entry name" value="Acyl-CoA N-acyltransferases (Nat)"/>
    <property type="match status" value="1"/>
</dbReference>
<dbReference type="InterPro" id="IPR016181">
    <property type="entry name" value="Acyl_CoA_acyltransferase"/>
</dbReference>
<evidence type="ECO:0000256" key="1">
    <source>
        <dbReference type="ARBA" id="ARBA00022679"/>
    </source>
</evidence>
<dbReference type="PROSITE" id="PS51186">
    <property type="entry name" value="GNAT"/>
    <property type="match status" value="1"/>
</dbReference>
<gene>
    <name evidence="5" type="ORF">AUP42_02200</name>
</gene>
<dbReference type="Gene3D" id="3.40.630.30">
    <property type="match status" value="1"/>
</dbReference>
<protein>
    <recommendedName>
        <fullName evidence="4">N-acetyltransferase domain-containing protein</fullName>
    </recommendedName>
</protein>
<dbReference type="PANTHER" id="PTHR43877">
    <property type="entry name" value="AMINOALKYLPHOSPHONATE N-ACETYLTRANSFERASE-RELATED-RELATED"/>
    <property type="match status" value="1"/>
</dbReference>
<organism evidence="5 6">
    <name type="scientific">Thalassospira lucentensis</name>
    <dbReference type="NCBI Taxonomy" id="168935"/>
    <lineage>
        <taxon>Bacteria</taxon>
        <taxon>Pseudomonadati</taxon>
        <taxon>Pseudomonadota</taxon>
        <taxon>Alphaproteobacteria</taxon>
        <taxon>Rhodospirillales</taxon>
        <taxon>Thalassospiraceae</taxon>
        <taxon>Thalassospira</taxon>
    </lineage>
</organism>
<keyword evidence="2" id="KW-0012">Acyltransferase</keyword>
<evidence type="ECO:0000256" key="3">
    <source>
        <dbReference type="SAM" id="MobiDB-lite"/>
    </source>
</evidence>
<dbReference type="AlphaFoldDB" id="A0A154L361"/>
<feature type="region of interest" description="Disordered" evidence="3">
    <location>
        <begin position="1"/>
        <end position="27"/>
    </location>
</feature>
<evidence type="ECO:0000313" key="6">
    <source>
        <dbReference type="Proteomes" id="UP000076335"/>
    </source>
</evidence>
<comment type="caution">
    <text evidence="5">The sequence shown here is derived from an EMBL/GenBank/DDBJ whole genome shotgun (WGS) entry which is preliminary data.</text>
</comment>
<evidence type="ECO:0000256" key="2">
    <source>
        <dbReference type="ARBA" id="ARBA00023315"/>
    </source>
</evidence>